<sequence>MLERTLFQSTGFRNTGPAGRRDGFEFRLRLPSYRGLRASLVDGVDVTIDGEAFGHEANRYLIGGSEFTLATLREAADVRWPMDEAGVVRVPKAGGLAPGVHEVTVRVRVRQSYIPIEFQPSVIVETRHATVVQP</sequence>
<dbReference type="Proteomes" id="UP001168096">
    <property type="component" value="Unassembled WGS sequence"/>
</dbReference>
<gene>
    <name evidence="1" type="ORF">QPK29_001025</name>
</gene>
<keyword evidence="2" id="KW-1185">Reference proteome</keyword>
<proteinExistence type="predicted"/>
<organism evidence="1 2">
    <name type="scientific">Massilia orientalis</name>
    <dbReference type="NCBI Taxonomy" id="3050128"/>
    <lineage>
        <taxon>Bacteria</taxon>
        <taxon>Pseudomonadati</taxon>
        <taxon>Pseudomonadota</taxon>
        <taxon>Betaproteobacteria</taxon>
        <taxon>Burkholderiales</taxon>
        <taxon>Oxalobacteraceae</taxon>
        <taxon>Telluria group</taxon>
        <taxon>Massilia</taxon>
    </lineage>
</organism>
<comment type="caution">
    <text evidence="1">The sequence shown here is derived from an EMBL/GenBank/DDBJ whole genome shotgun (WGS) entry which is preliminary data.</text>
</comment>
<name>A0ACC7M4U4_9BURK</name>
<evidence type="ECO:0000313" key="1">
    <source>
        <dbReference type="EMBL" id="MFJ1466278.1"/>
    </source>
</evidence>
<dbReference type="EMBL" id="JASNRB020000001">
    <property type="protein sequence ID" value="MFJ1466278.1"/>
    <property type="molecule type" value="Genomic_DNA"/>
</dbReference>
<protein>
    <submittedName>
        <fullName evidence="1">DUF6379 domain-containing protein</fullName>
    </submittedName>
</protein>
<reference evidence="1" key="1">
    <citation type="submission" date="2024-11" db="EMBL/GenBank/DDBJ databases">
        <title>Description of Massilia orientalis sp. nov., isolated from rhizosphere soil of Ageratina adenophora.</title>
        <authorList>
            <person name="Wang Y."/>
        </authorList>
    </citation>
    <scope>NUCLEOTIDE SEQUENCE</scope>
    <source>
        <strain evidence="1">YIM B02787</strain>
    </source>
</reference>
<accession>A0ACC7M4U4</accession>
<evidence type="ECO:0000313" key="2">
    <source>
        <dbReference type="Proteomes" id="UP001168096"/>
    </source>
</evidence>